<reference evidence="2" key="1">
    <citation type="submission" date="2016-10" db="EMBL/GenBank/DDBJ databases">
        <authorList>
            <person name="Varghese N."/>
            <person name="Submissions S."/>
        </authorList>
    </citation>
    <scope>NUCLEOTIDE SEQUENCE [LARGE SCALE GENOMIC DNA]</scope>
    <source>
        <strain evidence="2">DSM 4002</strain>
    </source>
</reference>
<gene>
    <name evidence="1" type="ORF">SAMN05444143_11621</name>
</gene>
<evidence type="ECO:0008006" key="3">
    <source>
        <dbReference type="Google" id="ProtNLM"/>
    </source>
</evidence>
<dbReference type="eggNOG" id="COG0510">
    <property type="taxonomic scope" value="Bacteria"/>
</dbReference>
<name>A0A1I4ZLN8_9FLAO</name>
<evidence type="ECO:0000313" key="1">
    <source>
        <dbReference type="EMBL" id="SFN51164.1"/>
    </source>
</evidence>
<dbReference type="EMBL" id="FOUT01000016">
    <property type="protein sequence ID" value="SFN51164.1"/>
    <property type="molecule type" value="Genomic_DNA"/>
</dbReference>
<protein>
    <recommendedName>
        <fullName evidence="3">Aminoglycoside phosphotransferase domain-containing protein</fullName>
    </recommendedName>
</protein>
<proteinExistence type="predicted"/>
<sequence length="413" mass="49108">MKTILQQTGYHLSPKKINGNEESIQLSTIDNRDGSPRWIWNSENNDPLFLKFHYADSINSWLFRKWIQVIFSLHLQRFFFKQKKWFYTVNENPLFDCKSNWALFTGSSGTNDKAVLYANKTFYKIASTENATQLIENEYRILKVIQQSSRGFITPLVRLVNHNIIQLSDVSEDGKRTTKINDAHLKVLHELASIKKHTLTVENWPWYRQIESDFLEIQDNRIPKNLMHKIEFLLNTITNKQSVLLSFSQGDFTSWNQYQQGGTIALYDWELARVDRPYAFDYFHFIIQQGVIVDRKKWATIYQDLKEQCVDSHRNCLFNHDLYTFKNQLKWYLLTNCMYSLKTFAEQAEWNPKIDWLLTIWNEALDVFVKEEKAPRELISMEDIDSIQNSGYEALKFEDLLLKKETKQQRLMF</sequence>
<evidence type="ECO:0000313" key="2">
    <source>
        <dbReference type="Proteomes" id="UP000182961"/>
    </source>
</evidence>
<dbReference type="InterPro" id="IPR011009">
    <property type="entry name" value="Kinase-like_dom_sf"/>
</dbReference>
<organism evidence="1 2">
    <name type="scientific">Flavobacterium succinicans</name>
    <dbReference type="NCBI Taxonomy" id="29536"/>
    <lineage>
        <taxon>Bacteria</taxon>
        <taxon>Pseudomonadati</taxon>
        <taxon>Bacteroidota</taxon>
        <taxon>Flavobacteriia</taxon>
        <taxon>Flavobacteriales</taxon>
        <taxon>Flavobacteriaceae</taxon>
        <taxon>Flavobacterium</taxon>
    </lineage>
</organism>
<dbReference type="Proteomes" id="UP000182961">
    <property type="component" value="Unassembled WGS sequence"/>
</dbReference>
<dbReference type="RefSeq" id="WP_024982578.1">
    <property type="nucleotide sequence ID" value="NZ_CBCRUM010000012.1"/>
</dbReference>
<keyword evidence="2" id="KW-1185">Reference proteome</keyword>
<accession>A0A1I4ZLN8</accession>
<dbReference type="SUPFAM" id="SSF56112">
    <property type="entry name" value="Protein kinase-like (PK-like)"/>
    <property type="match status" value="1"/>
</dbReference>
<dbReference type="AlphaFoldDB" id="A0A1I4ZLN8"/>